<reference evidence="3 4" key="1">
    <citation type="submission" date="2015-10" db="EMBL/GenBank/DDBJ databases">
        <title>Metagenome-Assembled Genomes uncover a global brackish microbiome.</title>
        <authorList>
            <person name="Hugerth L.W."/>
            <person name="Larsson J."/>
            <person name="Alneberg J."/>
            <person name="Lindh M.V."/>
            <person name="Legrand C."/>
            <person name="Pinhassi J."/>
            <person name="Andersson A.F."/>
        </authorList>
    </citation>
    <scope>NUCLEOTIDE SEQUENCE [LARGE SCALE GENOMIC DNA]</scope>
    <source>
        <strain evidence="3">BACL2 MAG-121001-bin67</strain>
    </source>
</reference>
<dbReference type="InterPro" id="IPR001466">
    <property type="entry name" value="Beta-lactam-related"/>
</dbReference>
<organism evidence="3 4">
    <name type="scientific">Actinobacteria bacterium BACL2 MAG-121001-bin67</name>
    <dbReference type="NCBI Taxonomy" id="1655572"/>
    <lineage>
        <taxon>Bacteria</taxon>
        <taxon>Bacillati</taxon>
        <taxon>Actinomycetota</taxon>
        <taxon>Actinomycetes</taxon>
        <taxon>Actinomycetes incertae sedis</taxon>
        <taxon>ac1 cluster</taxon>
    </lineage>
</organism>
<dbReference type="Proteomes" id="UP000053349">
    <property type="component" value="Unassembled WGS sequence"/>
</dbReference>
<dbReference type="InterPro" id="IPR012338">
    <property type="entry name" value="Beta-lactam/transpept-like"/>
</dbReference>
<dbReference type="EMBL" id="LIAW01000001">
    <property type="protein sequence ID" value="KRO33371.1"/>
    <property type="molecule type" value="Genomic_DNA"/>
</dbReference>
<sequence>MSSCLAIARIDRNEVEELISGDTSLLGGLDQRQIDEYSSFDLGSITKVLSTTSILIKFLETERLGIDNKVSKFLPAWDKGKKSEITLRHLLSHNSGLPAWRPFYISCQTADEVHSHISQIDLEQEPGTKFTYSDLGFITLGRIIEIVGSHNLDDIFYKVIAEPLGLASTKFGKPTDLNNVVATSIGDSIEYKMVESKKPYVIPEHSTDFARWRSHVLSGEINDGNSFHCFSGIAGHAGLFSNLIDLISFTQELNNSFKGEGFFDSRILNEFLAPSLEDSQGLGFKRWSVGPKSWSFGHFGFTGTGFAFHGRSQQALVYLTNRLHTVGEFKPMVEIWDSEFKNFSTRIARAS</sequence>
<gene>
    <name evidence="3" type="ORF">ABR64_00865</name>
</gene>
<proteinExistence type="predicted"/>
<dbReference type="InterPro" id="IPR050789">
    <property type="entry name" value="Diverse_Enzym_Activities"/>
</dbReference>
<feature type="domain" description="Beta-lactamase-related" evidence="2">
    <location>
        <begin position="31"/>
        <end position="328"/>
    </location>
</feature>
<protein>
    <recommendedName>
        <fullName evidence="2">Beta-lactamase-related domain-containing protein</fullName>
    </recommendedName>
</protein>
<dbReference type="PANTHER" id="PTHR43283">
    <property type="entry name" value="BETA-LACTAMASE-RELATED"/>
    <property type="match status" value="1"/>
</dbReference>
<dbReference type="Gene3D" id="3.40.710.10">
    <property type="entry name" value="DD-peptidase/beta-lactamase superfamily"/>
    <property type="match status" value="1"/>
</dbReference>
<evidence type="ECO:0000313" key="3">
    <source>
        <dbReference type="EMBL" id="KRO33371.1"/>
    </source>
</evidence>
<comment type="caution">
    <text evidence="3">The sequence shown here is derived from an EMBL/GenBank/DDBJ whole genome shotgun (WGS) entry which is preliminary data.</text>
</comment>
<dbReference type="SUPFAM" id="SSF56601">
    <property type="entry name" value="beta-lactamase/transpeptidase-like"/>
    <property type="match status" value="1"/>
</dbReference>
<keyword evidence="1" id="KW-0378">Hydrolase</keyword>
<dbReference type="AlphaFoldDB" id="A0A0R2P951"/>
<evidence type="ECO:0000256" key="1">
    <source>
        <dbReference type="ARBA" id="ARBA00022801"/>
    </source>
</evidence>
<name>A0A0R2P951_9ACTN</name>
<evidence type="ECO:0000313" key="4">
    <source>
        <dbReference type="Proteomes" id="UP000053349"/>
    </source>
</evidence>
<dbReference type="Pfam" id="PF00144">
    <property type="entry name" value="Beta-lactamase"/>
    <property type="match status" value="1"/>
</dbReference>
<evidence type="ECO:0000259" key="2">
    <source>
        <dbReference type="Pfam" id="PF00144"/>
    </source>
</evidence>
<dbReference type="GO" id="GO:0016787">
    <property type="term" value="F:hydrolase activity"/>
    <property type="evidence" value="ECO:0007669"/>
    <property type="project" value="UniProtKB-KW"/>
</dbReference>
<accession>A0A0R2P951</accession>
<dbReference type="PANTHER" id="PTHR43283:SF11">
    <property type="entry name" value="BETA-LACTAMASE-RELATED DOMAIN-CONTAINING PROTEIN"/>
    <property type="match status" value="1"/>
</dbReference>